<dbReference type="InterPro" id="IPR029044">
    <property type="entry name" value="Nucleotide-diphossugar_trans"/>
</dbReference>
<protein>
    <submittedName>
        <fullName evidence="10">Ricin B-type lectin domain-containing protein</fullName>
    </submittedName>
</protein>
<comment type="cofactor">
    <cofactor evidence="1">
        <name>Mn(2+)</name>
        <dbReference type="ChEBI" id="CHEBI:29035"/>
    </cofactor>
</comment>
<dbReference type="PANTHER" id="PTHR11675:SF119">
    <property type="entry name" value="POLYPEPTIDE N-ACETYLGALACTOSAMINYLTRANSFERASE 2"/>
    <property type="match status" value="1"/>
</dbReference>
<dbReference type="InterPro" id="IPR011333">
    <property type="entry name" value="SKP1/BTB/POZ_sf"/>
</dbReference>
<dbReference type="WBParaSite" id="GPLIN_000275300">
    <property type="protein sequence ID" value="GPLIN_000275300"/>
    <property type="gene ID" value="GPLIN_000275300"/>
</dbReference>
<comment type="subcellular location">
    <subcellularLocation>
        <location evidence="2">Golgi apparatus membrane</location>
        <topology evidence="2">Single-pass type II membrane protein</topology>
    </subcellularLocation>
</comment>
<dbReference type="SMART" id="SM00458">
    <property type="entry name" value="RICIN"/>
    <property type="match status" value="1"/>
</dbReference>
<dbReference type="Gene3D" id="3.90.550.10">
    <property type="entry name" value="Spore Coat Polysaccharide Biosynthesis Protein SpsA, Chain A"/>
    <property type="match status" value="1"/>
</dbReference>
<evidence type="ECO:0000256" key="1">
    <source>
        <dbReference type="ARBA" id="ARBA00001936"/>
    </source>
</evidence>
<evidence type="ECO:0000256" key="6">
    <source>
        <dbReference type="ARBA" id="ARBA00023211"/>
    </source>
</evidence>
<evidence type="ECO:0000256" key="7">
    <source>
        <dbReference type="SAM" id="MobiDB-lite"/>
    </source>
</evidence>
<evidence type="ECO:0000256" key="4">
    <source>
        <dbReference type="ARBA" id="ARBA00023034"/>
    </source>
</evidence>
<dbReference type="Gene3D" id="3.30.710.10">
    <property type="entry name" value="Potassium Channel Kv1.1, Chain A"/>
    <property type="match status" value="1"/>
</dbReference>
<dbReference type="GO" id="GO:0006493">
    <property type="term" value="P:protein O-linked glycosylation"/>
    <property type="evidence" value="ECO:0007669"/>
    <property type="project" value="TreeGrafter"/>
</dbReference>
<dbReference type="PANTHER" id="PTHR11675">
    <property type="entry name" value="N-ACETYLGALACTOSAMINYLTRANSFERASE"/>
    <property type="match status" value="1"/>
</dbReference>
<dbReference type="SUPFAM" id="SSF54695">
    <property type="entry name" value="POZ domain"/>
    <property type="match status" value="1"/>
</dbReference>
<dbReference type="SUPFAM" id="SSF53448">
    <property type="entry name" value="Nucleotide-diphospho-sugar transferases"/>
    <property type="match status" value="1"/>
</dbReference>
<evidence type="ECO:0000256" key="5">
    <source>
        <dbReference type="ARBA" id="ARBA00023157"/>
    </source>
</evidence>
<dbReference type="PROSITE" id="PS50231">
    <property type="entry name" value="RICIN_B_LECTIN"/>
    <property type="match status" value="1"/>
</dbReference>
<evidence type="ECO:0000256" key="2">
    <source>
        <dbReference type="ARBA" id="ARBA00004323"/>
    </source>
</evidence>
<accession>A0A183BQ67</accession>
<dbReference type="GO" id="GO:0051260">
    <property type="term" value="P:protein homooligomerization"/>
    <property type="evidence" value="ECO:0007669"/>
    <property type="project" value="InterPro"/>
</dbReference>
<keyword evidence="6" id="KW-0464">Manganese</keyword>
<keyword evidence="9" id="KW-1185">Reference proteome</keyword>
<reference evidence="9" key="1">
    <citation type="submission" date="2014-05" db="EMBL/GenBank/DDBJ databases">
        <title>The genome and life-stage specific transcriptomes of Globodera pallida elucidate key aspects of plant parasitism by a cyst nematode.</title>
        <authorList>
            <person name="Cotton J.A."/>
            <person name="Lilley C.J."/>
            <person name="Jones L.M."/>
            <person name="Kikuchi T."/>
            <person name="Reid A.J."/>
            <person name="Thorpe P."/>
            <person name="Tsai I.J."/>
            <person name="Beasley H."/>
            <person name="Blok V."/>
            <person name="Cock P.J.A."/>
            <person name="Van den Akker S.E."/>
            <person name="Holroyd N."/>
            <person name="Hunt M."/>
            <person name="Mantelin S."/>
            <person name="Naghra H."/>
            <person name="Pain A."/>
            <person name="Palomares-Rius J.E."/>
            <person name="Zarowiecki M."/>
            <person name="Berriman M."/>
            <person name="Jones J.T."/>
            <person name="Urwin P.E."/>
        </authorList>
    </citation>
    <scope>NUCLEOTIDE SEQUENCE [LARGE SCALE GENOMIC DNA]</scope>
    <source>
        <strain evidence="9">Lindley</strain>
    </source>
</reference>
<dbReference type="InterPro" id="IPR003131">
    <property type="entry name" value="T1-type_BTB"/>
</dbReference>
<feature type="region of interest" description="Disordered" evidence="7">
    <location>
        <begin position="1040"/>
        <end position="1103"/>
    </location>
</feature>
<reference evidence="10" key="2">
    <citation type="submission" date="2016-06" db="UniProtKB">
        <authorList>
            <consortium name="WormBaseParasite"/>
        </authorList>
    </citation>
    <scope>IDENTIFICATION</scope>
</reference>
<evidence type="ECO:0000313" key="9">
    <source>
        <dbReference type="Proteomes" id="UP000050741"/>
    </source>
</evidence>
<proteinExistence type="predicted"/>
<keyword evidence="5" id="KW-1015">Disulfide bond</keyword>
<evidence type="ECO:0000259" key="8">
    <source>
        <dbReference type="SMART" id="SM00458"/>
    </source>
</evidence>
<evidence type="ECO:0000313" key="10">
    <source>
        <dbReference type="WBParaSite" id="GPLIN_000275300"/>
    </source>
</evidence>
<keyword evidence="3" id="KW-0430">Lectin</keyword>
<feature type="compositionally biased region" description="Polar residues" evidence="7">
    <location>
        <begin position="1061"/>
        <end position="1082"/>
    </location>
</feature>
<dbReference type="InterPro" id="IPR035992">
    <property type="entry name" value="Ricin_B-like_lectins"/>
</dbReference>
<organism evidence="9 10">
    <name type="scientific">Globodera pallida</name>
    <name type="common">Potato cyst nematode worm</name>
    <name type="synonym">Heterodera pallida</name>
    <dbReference type="NCBI Taxonomy" id="36090"/>
    <lineage>
        <taxon>Eukaryota</taxon>
        <taxon>Metazoa</taxon>
        <taxon>Ecdysozoa</taxon>
        <taxon>Nematoda</taxon>
        <taxon>Chromadorea</taxon>
        <taxon>Rhabditida</taxon>
        <taxon>Tylenchina</taxon>
        <taxon>Tylenchomorpha</taxon>
        <taxon>Tylenchoidea</taxon>
        <taxon>Heteroderidae</taxon>
        <taxon>Heteroderinae</taxon>
        <taxon>Globodera</taxon>
    </lineage>
</organism>
<dbReference type="GO" id="GO:0004653">
    <property type="term" value="F:polypeptide N-acetylgalactosaminyltransferase activity"/>
    <property type="evidence" value="ECO:0007669"/>
    <property type="project" value="TreeGrafter"/>
</dbReference>
<dbReference type="Proteomes" id="UP000050741">
    <property type="component" value="Unassembled WGS sequence"/>
</dbReference>
<evidence type="ECO:0000256" key="3">
    <source>
        <dbReference type="ARBA" id="ARBA00022734"/>
    </source>
</evidence>
<dbReference type="GO" id="GO:0000139">
    <property type="term" value="C:Golgi membrane"/>
    <property type="evidence" value="ECO:0007669"/>
    <property type="project" value="UniProtKB-SubCell"/>
</dbReference>
<sequence length="1103" mass="124600">MRRINSTRQLQIHFPRNDLYRTLEKEGLIRSRVNGAIIARAPVLTFLDSHCECNTGWLEPLMRRLSEHEKAVVAPVIDVINMDNFNYIAASSDLRGGFGWNLVFKWEALGKEAKANRRKNPASPIRSPVMAGGLFSINKNWFEALGRYDTEMDVWGEMSFRVWQCGGSLEILPCSRVGHVFRKQHPYTFPGGSGRIFQRNTRRAAEVWLDEYKEFYFQSVPSARYVNFGNISERLSIRKSLNCNDFSWYLREVYPELKPLKRPEGRRVQIRQGTMCLDTLGKFRREQSPGMYQCHGNQEWLYNTLLGQLRHDAFTFCLAVDASTGTPFNGDCNDGSAKWRLPAPLFGLNSKETHGLIEVGPNCLGSVPKGVEKDGKSFVLRIFPCDLRDQNQQWTVSYLSVFRVLSLGTWFTIKYQRYVKCETRINVLDVSVLADEPPLRTRVLEALVQLCVPFVCSNANHYTDQYTYSSSLGNIVLRKSQGGGPKKLLIWCSLQTVAWWSDPIVKEVVFVSEEASEIGENGTTKRVEPKRSAQSAGSGLQLNNSQFCKRFFNDIGTLDNDKKCEIDSASDSSVAHCDEDDDSWGKCHGKNVDVDPDFGATDGCHGQDLVVDPDFGVTDGCHGQDLDVDPDFGVTDECHGQDLDVDPDFGVTDECHGQDLDVDPDFGVTDGCHSKDLDVVDPDFGVTDGPTKSKGFAASSEKDDWNEEQTDTKLTEEFEWNHYDSVRAFDWEILTVGVVVERVEQQPSEPKGTVLFYVFPMCTGERYPGVLRLWTRKCLQTGQWVSFSKSWSPFGSLHDGGCKFETSRQTIRRIRGTRLTHLLDANEQSDGEEIFIDRDGTKFEYVLNFLRNGYILHVDDDGDELFDFYGISEMANLCRSMREPLRHNEAVRWRKDAIPHYWRLFLKCLIDKTLHIPFTYERNSFFYAKCIACETDFDPKCSNVYSVNVDEWSALGHHMHQMCGRVEKLIGQNCVLIKWDNGVLTHLPNSAVKRTIPDIFRLFAAALLLFALIELIDAQYTAPGAYYVYAPGYNFNPPPPGPGGPGTVGKRSAEAVPSLAETANGTTTVTRRSVPTMESHTNGTEHTKRNAVTDGHGNGTEHQ</sequence>
<dbReference type="Pfam" id="PF00535">
    <property type="entry name" value="Glycos_transf_2"/>
    <property type="match status" value="1"/>
</dbReference>
<feature type="domain" description="Ricin B lectin" evidence="8">
    <location>
        <begin position="266"/>
        <end position="397"/>
    </location>
</feature>
<dbReference type="GO" id="GO:0030246">
    <property type="term" value="F:carbohydrate binding"/>
    <property type="evidence" value="ECO:0007669"/>
    <property type="project" value="UniProtKB-KW"/>
</dbReference>
<dbReference type="InterPro" id="IPR000772">
    <property type="entry name" value="Ricin_B_lectin"/>
</dbReference>
<dbReference type="CDD" id="cd18316">
    <property type="entry name" value="BTB_POZ_KCTD-like"/>
    <property type="match status" value="1"/>
</dbReference>
<name>A0A183BQ67_GLOPA</name>
<keyword evidence="4" id="KW-0333">Golgi apparatus</keyword>
<dbReference type="Pfam" id="PF00652">
    <property type="entry name" value="Ricin_B_lectin"/>
    <property type="match status" value="1"/>
</dbReference>
<dbReference type="AlphaFoldDB" id="A0A183BQ67"/>
<dbReference type="Gene3D" id="2.80.10.50">
    <property type="match status" value="1"/>
</dbReference>
<dbReference type="SUPFAM" id="SSF50370">
    <property type="entry name" value="Ricin B-like lectins"/>
    <property type="match status" value="1"/>
</dbReference>
<dbReference type="InterPro" id="IPR001173">
    <property type="entry name" value="Glyco_trans_2-like"/>
</dbReference>
<dbReference type="Pfam" id="PF02214">
    <property type="entry name" value="BTB_2"/>
    <property type="match status" value="1"/>
</dbReference>